<evidence type="ECO:0000313" key="2">
    <source>
        <dbReference type="EMBL" id="KAH9644424.1"/>
    </source>
</evidence>
<accession>A0A922MX62</accession>
<dbReference type="AlphaFoldDB" id="A0A922MX62"/>
<feature type="region of interest" description="Disordered" evidence="1">
    <location>
        <begin position="43"/>
        <end position="63"/>
    </location>
</feature>
<gene>
    <name evidence="2" type="ORF">HF086_000675</name>
</gene>
<dbReference type="EMBL" id="JACEFF010000085">
    <property type="protein sequence ID" value="KAH9644424.1"/>
    <property type="molecule type" value="Genomic_DNA"/>
</dbReference>
<evidence type="ECO:0000313" key="3">
    <source>
        <dbReference type="Proteomes" id="UP000814243"/>
    </source>
</evidence>
<dbReference type="Proteomes" id="UP000814243">
    <property type="component" value="Unassembled WGS sequence"/>
</dbReference>
<proteinExistence type="predicted"/>
<organism evidence="2 3">
    <name type="scientific">Spodoptera exigua</name>
    <name type="common">Beet armyworm</name>
    <name type="synonym">Noctua fulgens</name>
    <dbReference type="NCBI Taxonomy" id="7107"/>
    <lineage>
        <taxon>Eukaryota</taxon>
        <taxon>Metazoa</taxon>
        <taxon>Ecdysozoa</taxon>
        <taxon>Arthropoda</taxon>
        <taxon>Hexapoda</taxon>
        <taxon>Insecta</taxon>
        <taxon>Pterygota</taxon>
        <taxon>Neoptera</taxon>
        <taxon>Endopterygota</taxon>
        <taxon>Lepidoptera</taxon>
        <taxon>Glossata</taxon>
        <taxon>Ditrysia</taxon>
        <taxon>Noctuoidea</taxon>
        <taxon>Noctuidae</taxon>
        <taxon>Amphipyrinae</taxon>
        <taxon>Spodoptera</taxon>
    </lineage>
</organism>
<sequence>MGYGGGMVPETPVCDTTEAELCKSGFLGYPRYELGYRQPPHPYVNHHGYQHEPASPPPAKIPMIHSHSIPSISELGGLLGTGVSVPLAVPGQDSQQYWSRLQ</sequence>
<evidence type="ECO:0000256" key="1">
    <source>
        <dbReference type="SAM" id="MobiDB-lite"/>
    </source>
</evidence>
<name>A0A922MX62_SPOEX</name>
<protein>
    <submittedName>
        <fullName evidence="2">Uncharacterized protein</fullName>
    </submittedName>
</protein>
<reference evidence="2" key="1">
    <citation type="journal article" date="2021" name="G3 (Bethesda)">
        <title>Genome and transcriptome analysis of the beet armyworm Spodoptera exigua reveals targets for pest control. .</title>
        <authorList>
            <person name="Simon S."/>
            <person name="Breeschoten T."/>
            <person name="Jansen H.J."/>
            <person name="Dirks R.P."/>
            <person name="Schranz M.E."/>
            <person name="Ros V.I.D."/>
        </authorList>
    </citation>
    <scope>NUCLEOTIDE SEQUENCE</scope>
    <source>
        <strain evidence="2">TB_SE_WUR_2020</strain>
    </source>
</reference>
<comment type="caution">
    <text evidence="2">The sequence shown here is derived from an EMBL/GenBank/DDBJ whole genome shotgun (WGS) entry which is preliminary data.</text>
</comment>